<dbReference type="eggNOG" id="COG3219">
    <property type="taxonomic scope" value="Bacteria"/>
</dbReference>
<comment type="caution">
    <text evidence="2">The sequence shown here is derived from an EMBL/GenBank/DDBJ whole genome shotgun (WGS) entry which is preliminary data.</text>
</comment>
<dbReference type="RefSeq" id="WP_024023920.1">
    <property type="nucleotide sequence ID" value="NZ_AYOZ01000012.1"/>
</dbReference>
<name>W1RUG5_9GAMM</name>
<evidence type="ECO:0000259" key="1">
    <source>
        <dbReference type="Pfam" id="PF09836"/>
    </source>
</evidence>
<evidence type="ECO:0000313" key="2">
    <source>
        <dbReference type="EMBL" id="ETI60856.1"/>
    </source>
</evidence>
<dbReference type="InterPro" id="IPR018640">
    <property type="entry name" value="DUF2063"/>
</dbReference>
<dbReference type="Gene3D" id="1.10.150.690">
    <property type="entry name" value="DUF2063"/>
    <property type="match status" value="1"/>
</dbReference>
<dbReference type="OrthoDB" id="4146344at2"/>
<evidence type="ECO:0000313" key="3">
    <source>
        <dbReference type="Proteomes" id="UP000018857"/>
    </source>
</evidence>
<keyword evidence="3" id="KW-1185">Reference proteome</keyword>
<sequence>MNSSFKAALLNETDDFSHEVKANATEEKAVRLNVYRNNIFMSLMDALADIFPVTQRLVGEDFFRAMAREFIRHHPPKTPVISEYGDELPDFLHHFEPVQSLPYLADVAALEHNLLMLTNDQEHSTLEHAEIAAAFDNASDPSQLRLSLPPNSQIMTSPFAIGSIYQAHHQTPMTNVIVKNSEHLLLSKSDLYGTFHIISKDESVFFSALLQHKPLENAVPNSETFDLGATLAKLIEWKLLTHITEISVLKR</sequence>
<dbReference type="AlphaFoldDB" id="W1RUG5"/>
<dbReference type="EMBL" id="AYOZ01000012">
    <property type="protein sequence ID" value="ETI60856.1"/>
    <property type="molecule type" value="Genomic_DNA"/>
</dbReference>
<accession>W1RUG5</accession>
<gene>
    <name evidence="2" type="ORF">D104_08910</name>
</gene>
<dbReference type="Proteomes" id="UP000018857">
    <property type="component" value="Unassembled WGS sequence"/>
</dbReference>
<reference evidence="2 3" key="1">
    <citation type="journal article" date="2014" name="Genome Announc.">
        <title>Draft Genome Sequence of Marinomonas sp. Strain D104, a Polycyclic Aromatic Hydrocarbon-Degrading Bacterium from the Deep-Sea Sediment of the Arctic Ocean.</title>
        <authorList>
            <person name="Dong C."/>
            <person name="Bai X."/>
            <person name="Lai Q."/>
            <person name="Xie Y."/>
            <person name="Chen X."/>
            <person name="Shao Z."/>
        </authorList>
    </citation>
    <scope>NUCLEOTIDE SEQUENCE [LARGE SCALE GENOMIC DNA]</scope>
    <source>
        <strain evidence="2 3">D104</strain>
    </source>
</reference>
<feature type="domain" description="Putative DNA-binding" evidence="1">
    <location>
        <begin position="3"/>
        <end position="92"/>
    </location>
</feature>
<dbReference type="PATRIC" id="fig|1208321.3.peg.1772"/>
<protein>
    <recommendedName>
        <fullName evidence="1">Putative DNA-binding domain-containing protein</fullName>
    </recommendedName>
</protein>
<dbReference type="InterPro" id="IPR044922">
    <property type="entry name" value="DUF2063_N_sf"/>
</dbReference>
<dbReference type="STRING" id="1208321.D104_08910"/>
<organism evidence="2 3">
    <name type="scientific">Marinomonas profundimaris</name>
    <dbReference type="NCBI Taxonomy" id="1208321"/>
    <lineage>
        <taxon>Bacteria</taxon>
        <taxon>Pseudomonadati</taxon>
        <taxon>Pseudomonadota</taxon>
        <taxon>Gammaproteobacteria</taxon>
        <taxon>Oceanospirillales</taxon>
        <taxon>Oceanospirillaceae</taxon>
        <taxon>Marinomonas</taxon>
    </lineage>
</organism>
<proteinExistence type="predicted"/>
<dbReference type="Pfam" id="PF09836">
    <property type="entry name" value="DUF2063"/>
    <property type="match status" value="1"/>
</dbReference>